<dbReference type="GO" id="GO:0006281">
    <property type="term" value="P:DNA repair"/>
    <property type="evidence" value="ECO:0007669"/>
    <property type="project" value="TreeGrafter"/>
</dbReference>
<gene>
    <name evidence="1" type="ORF">GCM10011581_31150</name>
</gene>
<dbReference type="InterPro" id="IPR036412">
    <property type="entry name" value="HAD-like_sf"/>
</dbReference>
<evidence type="ECO:0000313" key="2">
    <source>
        <dbReference type="Proteomes" id="UP000597989"/>
    </source>
</evidence>
<accession>A0A917JYP8</accession>
<dbReference type="Gene3D" id="1.10.150.240">
    <property type="entry name" value="Putative phosphatase, domain 2"/>
    <property type="match status" value="1"/>
</dbReference>
<dbReference type="NCBIfam" id="TIGR01549">
    <property type="entry name" value="HAD-SF-IA-v1"/>
    <property type="match status" value="1"/>
</dbReference>
<dbReference type="InterPro" id="IPR023214">
    <property type="entry name" value="HAD_sf"/>
</dbReference>
<dbReference type="InterPro" id="IPR006439">
    <property type="entry name" value="HAD-SF_hydro_IA"/>
</dbReference>
<dbReference type="PANTHER" id="PTHR43434">
    <property type="entry name" value="PHOSPHOGLYCOLATE PHOSPHATASE"/>
    <property type="match status" value="1"/>
</dbReference>
<sequence>MRPILGGGARALVGEAIAAVGGDRALTDAVLSAYTTAYTAEPVVDTTVHADARTALQRLRDNGIRIGVCTNKRTDLTREVLAGTGLAELVDAVAGIDSVPAGKPDPVHLTTVLNALGVSAAETVYVGDAEVDALTARRAGVAYRHVAWGNAVDHCTVIERFSDLLTLATETTRI</sequence>
<dbReference type="AlphaFoldDB" id="A0A917JYP8"/>
<comment type="caution">
    <text evidence="1">The sequence shown here is derived from an EMBL/GenBank/DDBJ whole genome shotgun (WGS) entry which is preliminary data.</text>
</comment>
<evidence type="ECO:0000313" key="1">
    <source>
        <dbReference type="EMBL" id="GGI91810.1"/>
    </source>
</evidence>
<dbReference type="GO" id="GO:0005829">
    <property type="term" value="C:cytosol"/>
    <property type="evidence" value="ECO:0007669"/>
    <property type="project" value="TreeGrafter"/>
</dbReference>
<dbReference type="Proteomes" id="UP000597989">
    <property type="component" value="Unassembled WGS sequence"/>
</dbReference>
<dbReference type="Pfam" id="PF00702">
    <property type="entry name" value="Hydrolase"/>
    <property type="match status" value="1"/>
</dbReference>
<reference evidence="1 2" key="1">
    <citation type="journal article" date="2014" name="Int. J. Syst. Evol. Microbiol.">
        <title>Complete genome sequence of Corynebacterium casei LMG S-19264T (=DSM 44701T), isolated from a smear-ripened cheese.</title>
        <authorList>
            <consortium name="US DOE Joint Genome Institute (JGI-PGF)"/>
            <person name="Walter F."/>
            <person name="Albersmeier A."/>
            <person name="Kalinowski J."/>
            <person name="Ruckert C."/>
        </authorList>
    </citation>
    <scope>NUCLEOTIDE SEQUENCE [LARGE SCALE GENOMIC DNA]</scope>
    <source>
        <strain evidence="1 2">CGMCC 4.7206</strain>
    </source>
</reference>
<dbReference type="Gene3D" id="3.40.50.1000">
    <property type="entry name" value="HAD superfamily/HAD-like"/>
    <property type="match status" value="1"/>
</dbReference>
<dbReference type="InterPro" id="IPR023198">
    <property type="entry name" value="PGP-like_dom2"/>
</dbReference>
<dbReference type="EMBL" id="BMMT01000010">
    <property type="protein sequence ID" value="GGI91810.1"/>
    <property type="molecule type" value="Genomic_DNA"/>
</dbReference>
<protein>
    <recommendedName>
        <fullName evidence="3">Phosphoglycolate phosphatase</fullName>
    </recommendedName>
</protein>
<dbReference type="SUPFAM" id="SSF56784">
    <property type="entry name" value="HAD-like"/>
    <property type="match status" value="1"/>
</dbReference>
<dbReference type="GO" id="GO:0008967">
    <property type="term" value="F:phosphoglycolate phosphatase activity"/>
    <property type="evidence" value="ECO:0007669"/>
    <property type="project" value="TreeGrafter"/>
</dbReference>
<proteinExistence type="predicted"/>
<dbReference type="PANTHER" id="PTHR43434:SF1">
    <property type="entry name" value="PHOSPHOGLYCOLATE PHOSPHATASE"/>
    <property type="match status" value="1"/>
</dbReference>
<evidence type="ECO:0008006" key="3">
    <source>
        <dbReference type="Google" id="ProtNLM"/>
    </source>
</evidence>
<organism evidence="1 2">
    <name type="scientific">Saccharopolyspora thermophila</name>
    <dbReference type="NCBI Taxonomy" id="89367"/>
    <lineage>
        <taxon>Bacteria</taxon>
        <taxon>Bacillati</taxon>
        <taxon>Actinomycetota</taxon>
        <taxon>Actinomycetes</taxon>
        <taxon>Pseudonocardiales</taxon>
        <taxon>Pseudonocardiaceae</taxon>
        <taxon>Saccharopolyspora</taxon>
    </lineage>
</organism>
<name>A0A917JYP8_9PSEU</name>
<dbReference type="InterPro" id="IPR050155">
    <property type="entry name" value="HAD-like_hydrolase_sf"/>
</dbReference>